<name>A0AAE3QRC6_9BACT</name>
<dbReference type="RefSeq" id="WP_313984837.1">
    <property type="nucleotide sequence ID" value="NZ_JASJOS010000013.1"/>
</dbReference>
<accession>A0AAE3QRC6</accession>
<dbReference type="Pfam" id="PF09954">
    <property type="entry name" value="DUF2188"/>
    <property type="match status" value="1"/>
</dbReference>
<proteinExistence type="predicted"/>
<sequence>MPWSKTNYPVSMKNLPVKVRNKAVEIANALLEDRHMEEGIAIATAISRAKDWAVNHDIEIKSKAKDSKITDVKKHGEDRYVIPYENNKWAVKKEGEDKVEQVVTTKQEAIQIGKEEARKNNASLTIQGKNGKVQKRISYNPNNQNSQA</sequence>
<comment type="caution">
    <text evidence="2">The sequence shown here is derived from an EMBL/GenBank/DDBJ whole genome shotgun (WGS) entry which is preliminary data.</text>
</comment>
<evidence type="ECO:0000256" key="1">
    <source>
        <dbReference type="SAM" id="MobiDB-lite"/>
    </source>
</evidence>
<dbReference type="InterPro" id="IPR018691">
    <property type="entry name" value="DUF2188"/>
</dbReference>
<evidence type="ECO:0000313" key="2">
    <source>
        <dbReference type="EMBL" id="MDJ1484062.1"/>
    </source>
</evidence>
<evidence type="ECO:0000313" key="3">
    <source>
        <dbReference type="Proteomes" id="UP001241110"/>
    </source>
</evidence>
<feature type="compositionally biased region" description="Polar residues" evidence="1">
    <location>
        <begin position="137"/>
        <end position="148"/>
    </location>
</feature>
<dbReference type="EMBL" id="JASJOS010000013">
    <property type="protein sequence ID" value="MDJ1484062.1"/>
    <property type="molecule type" value="Genomic_DNA"/>
</dbReference>
<gene>
    <name evidence="2" type="ORF">QNI16_26430</name>
</gene>
<protein>
    <submittedName>
        <fullName evidence="2">DUF2188 domain-containing protein</fullName>
    </submittedName>
</protein>
<dbReference type="AlphaFoldDB" id="A0AAE3QRC6"/>
<feature type="region of interest" description="Disordered" evidence="1">
    <location>
        <begin position="121"/>
        <end position="148"/>
    </location>
</feature>
<organism evidence="2 3">
    <name type="scientific">Xanthocytophaga flava</name>
    <dbReference type="NCBI Taxonomy" id="3048013"/>
    <lineage>
        <taxon>Bacteria</taxon>
        <taxon>Pseudomonadati</taxon>
        <taxon>Bacteroidota</taxon>
        <taxon>Cytophagia</taxon>
        <taxon>Cytophagales</taxon>
        <taxon>Rhodocytophagaceae</taxon>
        <taxon>Xanthocytophaga</taxon>
    </lineage>
</organism>
<reference evidence="2" key="1">
    <citation type="submission" date="2023-05" db="EMBL/GenBank/DDBJ databases">
        <authorList>
            <person name="Zhang X."/>
        </authorList>
    </citation>
    <scope>NUCLEOTIDE SEQUENCE</scope>
    <source>
        <strain evidence="2">YF14B1</strain>
    </source>
</reference>
<dbReference type="Proteomes" id="UP001241110">
    <property type="component" value="Unassembled WGS sequence"/>
</dbReference>